<evidence type="ECO:0000313" key="3">
    <source>
        <dbReference type="Proteomes" id="UP000294656"/>
    </source>
</evidence>
<dbReference type="InterPro" id="IPR029058">
    <property type="entry name" value="AB_hydrolase_fold"/>
</dbReference>
<accession>A0A4R6M782</accession>
<gene>
    <name evidence="2" type="ORF">DFP79_2068</name>
</gene>
<dbReference type="SUPFAM" id="SSF53474">
    <property type="entry name" value="alpha/beta-Hydrolases"/>
    <property type="match status" value="1"/>
</dbReference>
<sequence>MFSRFYILIILSLCVSKVWASDPYIIEKGEAFSSYQARVKHYLQENKEWVNPTNKEIETNAVLPQQWEPDASCNSADIGKHGVLMFHGLSDSPFSVRDTAMALAAQCLRVRVMLLPGHGTKQEDLLNVSREDWRQTVAASFAHFSNEVDHVFVAGFSTGGALVTEFAWKNPEKVSGVILLSPLFKINTSIDWLSPFVSVFTDWLDRNKTDDYAKYASIPTPAIVEAYRIAKEVRALVRDNPKDIPVFIAMSEEDATVDSSVTLKLFDQSMIGESSQMLLYSRTQKAAQTNRKAVVNTYWPEQKIIGLSHMGVIGNPSNPYYGEKGSYRICDWHRSDEARYKKCQSAKENWYGERSDELLSKSDVAGRISWNPQFKNLMNYIGSFIRAHSVE</sequence>
<keyword evidence="3" id="KW-1185">Reference proteome</keyword>
<dbReference type="RefSeq" id="WP_133503841.1">
    <property type="nucleotide sequence ID" value="NZ_SNXC01000012.1"/>
</dbReference>
<feature type="domain" description="Serine aminopeptidase S33" evidence="1">
    <location>
        <begin position="83"/>
        <end position="206"/>
    </location>
</feature>
<organism evidence="2 3">
    <name type="scientific">Marinomonas balearica</name>
    <dbReference type="NCBI Taxonomy" id="491947"/>
    <lineage>
        <taxon>Bacteria</taxon>
        <taxon>Pseudomonadati</taxon>
        <taxon>Pseudomonadota</taxon>
        <taxon>Gammaproteobacteria</taxon>
        <taxon>Oceanospirillales</taxon>
        <taxon>Oceanospirillaceae</taxon>
        <taxon>Marinomonas</taxon>
    </lineage>
</organism>
<dbReference type="EMBL" id="SNXC01000012">
    <property type="protein sequence ID" value="TDO97251.1"/>
    <property type="molecule type" value="Genomic_DNA"/>
</dbReference>
<dbReference type="InterPro" id="IPR051044">
    <property type="entry name" value="MAG_DAG_Lipase"/>
</dbReference>
<dbReference type="InterPro" id="IPR022742">
    <property type="entry name" value="Hydrolase_4"/>
</dbReference>
<protein>
    <submittedName>
        <fullName evidence="2">Esterase/lipase</fullName>
    </submittedName>
</protein>
<dbReference type="Pfam" id="PF12146">
    <property type="entry name" value="Hydrolase_4"/>
    <property type="match status" value="1"/>
</dbReference>
<dbReference type="Gene3D" id="3.40.50.1820">
    <property type="entry name" value="alpha/beta hydrolase"/>
    <property type="match status" value="1"/>
</dbReference>
<evidence type="ECO:0000313" key="2">
    <source>
        <dbReference type="EMBL" id="TDO97251.1"/>
    </source>
</evidence>
<reference evidence="2 3" key="1">
    <citation type="submission" date="2019-03" db="EMBL/GenBank/DDBJ databases">
        <title>Genomic Encyclopedia of Type Strains, Phase III (KMG-III): the genomes of soil and plant-associated and newly described type strains.</title>
        <authorList>
            <person name="Whitman W."/>
        </authorList>
    </citation>
    <scope>NUCLEOTIDE SEQUENCE [LARGE SCALE GENOMIC DNA]</scope>
    <source>
        <strain evidence="2 3">CECT 7378</strain>
    </source>
</reference>
<comment type="caution">
    <text evidence="2">The sequence shown here is derived from an EMBL/GenBank/DDBJ whole genome shotgun (WGS) entry which is preliminary data.</text>
</comment>
<dbReference type="AlphaFoldDB" id="A0A4R6M782"/>
<dbReference type="PANTHER" id="PTHR11614">
    <property type="entry name" value="PHOSPHOLIPASE-RELATED"/>
    <property type="match status" value="1"/>
</dbReference>
<dbReference type="Proteomes" id="UP000294656">
    <property type="component" value="Unassembled WGS sequence"/>
</dbReference>
<dbReference type="OrthoDB" id="8476759at2"/>
<evidence type="ECO:0000259" key="1">
    <source>
        <dbReference type="Pfam" id="PF12146"/>
    </source>
</evidence>
<name>A0A4R6M782_9GAMM</name>
<proteinExistence type="predicted"/>